<dbReference type="PROSITE" id="PS01096">
    <property type="entry name" value="PPIC_PPIASE_1"/>
    <property type="match status" value="1"/>
</dbReference>
<evidence type="ECO:0000256" key="3">
    <source>
        <dbReference type="ARBA" id="ARBA00022729"/>
    </source>
</evidence>
<reference evidence="8" key="1">
    <citation type="journal article" date="2014" name="Front. Microbiol.">
        <title>High frequency of phylogenetically diverse reductive dehalogenase-homologous genes in deep subseafloor sedimentary metagenomes.</title>
        <authorList>
            <person name="Kawai M."/>
            <person name="Futagami T."/>
            <person name="Toyoda A."/>
            <person name="Takaki Y."/>
            <person name="Nishi S."/>
            <person name="Hori S."/>
            <person name="Arai W."/>
            <person name="Tsubouchi T."/>
            <person name="Morono Y."/>
            <person name="Uchiyama I."/>
            <person name="Ito T."/>
            <person name="Fujiyama A."/>
            <person name="Inagaki F."/>
            <person name="Takami H."/>
        </authorList>
    </citation>
    <scope>NUCLEOTIDE SEQUENCE</scope>
    <source>
        <strain evidence="8">Expedition CK06-06</strain>
    </source>
</reference>
<dbReference type="Gene3D" id="3.10.50.40">
    <property type="match status" value="1"/>
</dbReference>
<evidence type="ECO:0000313" key="8">
    <source>
        <dbReference type="EMBL" id="GAH42892.1"/>
    </source>
</evidence>
<evidence type="ECO:0000256" key="1">
    <source>
        <dbReference type="ARBA" id="ARBA00000971"/>
    </source>
</evidence>
<feature type="region of interest" description="Disordered" evidence="6">
    <location>
        <begin position="1"/>
        <end position="32"/>
    </location>
</feature>
<comment type="catalytic activity">
    <reaction evidence="1">
        <text>[protein]-peptidylproline (omega=180) = [protein]-peptidylproline (omega=0)</text>
        <dbReference type="Rhea" id="RHEA:16237"/>
        <dbReference type="Rhea" id="RHEA-COMP:10747"/>
        <dbReference type="Rhea" id="RHEA-COMP:10748"/>
        <dbReference type="ChEBI" id="CHEBI:83833"/>
        <dbReference type="ChEBI" id="CHEBI:83834"/>
        <dbReference type="EC" id="5.2.1.8"/>
    </reaction>
</comment>
<dbReference type="AlphaFoldDB" id="X1FD37"/>
<proteinExistence type="predicted"/>
<dbReference type="SUPFAM" id="SSF54534">
    <property type="entry name" value="FKBP-like"/>
    <property type="match status" value="1"/>
</dbReference>
<evidence type="ECO:0000256" key="6">
    <source>
        <dbReference type="SAM" id="MobiDB-lite"/>
    </source>
</evidence>
<dbReference type="PROSITE" id="PS50198">
    <property type="entry name" value="PPIC_PPIASE_2"/>
    <property type="match status" value="1"/>
</dbReference>
<dbReference type="InterPro" id="IPR000297">
    <property type="entry name" value="PPIase_PpiC"/>
</dbReference>
<dbReference type="GO" id="GO:0003755">
    <property type="term" value="F:peptidyl-prolyl cis-trans isomerase activity"/>
    <property type="evidence" value="ECO:0007669"/>
    <property type="project" value="UniProtKB-KW"/>
</dbReference>
<sequence length="120" mass="13245">MGKNKYGKGYQKKAKASEGQRSGNKGDPIRGGKIKASHILVDKFSRAKEISEDLEVGEKFESLAQQYSNCPSKKKGGNLGEFSKGDMVAEFWNACSRLKVGEISQPVKTQYGYHIIKRTG</sequence>
<evidence type="ECO:0000256" key="5">
    <source>
        <dbReference type="ARBA" id="ARBA00023235"/>
    </source>
</evidence>
<dbReference type="EMBL" id="BARU01005900">
    <property type="protein sequence ID" value="GAH42892.1"/>
    <property type="molecule type" value="Genomic_DNA"/>
</dbReference>
<dbReference type="EC" id="5.2.1.8" evidence="2"/>
<accession>X1FD37</accession>
<comment type="caution">
    <text evidence="8">The sequence shown here is derived from an EMBL/GenBank/DDBJ whole genome shotgun (WGS) entry which is preliminary data.</text>
</comment>
<dbReference type="Pfam" id="PF00639">
    <property type="entry name" value="Rotamase"/>
    <property type="match status" value="1"/>
</dbReference>
<evidence type="ECO:0000256" key="4">
    <source>
        <dbReference type="ARBA" id="ARBA00023110"/>
    </source>
</evidence>
<dbReference type="InterPro" id="IPR050245">
    <property type="entry name" value="PrsA_foldase"/>
</dbReference>
<evidence type="ECO:0000256" key="2">
    <source>
        <dbReference type="ARBA" id="ARBA00013194"/>
    </source>
</evidence>
<dbReference type="PANTHER" id="PTHR47245">
    <property type="entry name" value="PEPTIDYLPROLYL ISOMERASE"/>
    <property type="match status" value="1"/>
</dbReference>
<dbReference type="PANTHER" id="PTHR47245:SF1">
    <property type="entry name" value="FOLDASE PROTEIN PRSA"/>
    <property type="match status" value="1"/>
</dbReference>
<keyword evidence="4" id="KW-0697">Rotamase</keyword>
<feature type="domain" description="PpiC" evidence="7">
    <location>
        <begin position="31"/>
        <end position="120"/>
    </location>
</feature>
<evidence type="ECO:0000259" key="7">
    <source>
        <dbReference type="PROSITE" id="PS50198"/>
    </source>
</evidence>
<dbReference type="InterPro" id="IPR023058">
    <property type="entry name" value="PPIase_PpiC_CS"/>
</dbReference>
<protein>
    <recommendedName>
        <fullName evidence="2">peptidylprolyl isomerase</fullName>
        <ecNumber evidence="2">5.2.1.8</ecNumber>
    </recommendedName>
</protein>
<organism evidence="8">
    <name type="scientific">marine sediment metagenome</name>
    <dbReference type="NCBI Taxonomy" id="412755"/>
    <lineage>
        <taxon>unclassified sequences</taxon>
        <taxon>metagenomes</taxon>
        <taxon>ecological metagenomes</taxon>
    </lineage>
</organism>
<gene>
    <name evidence="8" type="ORF">S03H2_11577</name>
</gene>
<keyword evidence="5" id="KW-0413">Isomerase</keyword>
<keyword evidence="3" id="KW-0732">Signal</keyword>
<dbReference type="InterPro" id="IPR046357">
    <property type="entry name" value="PPIase_dom_sf"/>
</dbReference>
<name>X1FD37_9ZZZZ</name>